<keyword evidence="4" id="KW-1185">Reference proteome</keyword>
<feature type="region of interest" description="Disordered" evidence="1">
    <location>
        <begin position="92"/>
        <end position="144"/>
    </location>
</feature>
<feature type="domain" description="Glutaredoxin" evidence="2">
    <location>
        <begin position="243"/>
        <end position="309"/>
    </location>
</feature>
<dbReference type="PANTHER" id="PTHR45669">
    <property type="entry name" value="GLUTAREDOXIN DOMAIN-CONTAINING CYSTEINE-RICH PROTEIN CG12206-RELATED"/>
    <property type="match status" value="1"/>
</dbReference>
<gene>
    <name evidence="3" type="ORF">HHK36_017968</name>
</gene>
<dbReference type="OrthoDB" id="423313at2759"/>
<accession>A0A834Z319</accession>
<organism evidence="3 4">
    <name type="scientific">Tetracentron sinense</name>
    <name type="common">Spur-leaf</name>
    <dbReference type="NCBI Taxonomy" id="13715"/>
    <lineage>
        <taxon>Eukaryota</taxon>
        <taxon>Viridiplantae</taxon>
        <taxon>Streptophyta</taxon>
        <taxon>Embryophyta</taxon>
        <taxon>Tracheophyta</taxon>
        <taxon>Spermatophyta</taxon>
        <taxon>Magnoliopsida</taxon>
        <taxon>Trochodendrales</taxon>
        <taxon>Trochodendraceae</taxon>
        <taxon>Tetracentron</taxon>
    </lineage>
</organism>
<dbReference type="PANTHER" id="PTHR45669:SF14">
    <property type="entry name" value="EMB|CAB81925.1-RELATED"/>
    <property type="match status" value="1"/>
</dbReference>
<reference evidence="3 4" key="1">
    <citation type="submission" date="2020-04" db="EMBL/GenBank/DDBJ databases">
        <title>Plant Genome Project.</title>
        <authorList>
            <person name="Zhang R.-G."/>
        </authorList>
    </citation>
    <scope>NUCLEOTIDE SEQUENCE [LARGE SCALE GENOMIC DNA]</scope>
    <source>
        <strain evidence="3">YNK0</strain>
        <tissue evidence="3">Leaf</tissue>
    </source>
</reference>
<evidence type="ECO:0000256" key="1">
    <source>
        <dbReference type="SAM" id="MobiDB-lite"/>
    </source>
</evidence>
<dbReference type="PROSITE" id="PS51354">
    <property type="entry name" value="GLUTAREDOXIN_2"/>
    <property type="match status" value="1"/>
</dbReference>
<sequence length="388" mass="43332">MKGMNGRILKKLKSIPLITSLKPGRFLQVNSTDGVSDPLPSNSNWVLQNQLSCKEQDQKINHSNFPVLEPGIIDTSELIRDLGDAEMEFAGDVGNKENIGPMKKPKDPVLPKDNSENSSISETRSDNLRIVPSSELDVSSSRRHELPVLEDVQSSESATHNLRHTPLSEIDVSSFRRPDLNSGTLFDPNLLAAFEQAVMIHIRAHEAERIERSEEPPSEAHHMEDNPLLDFEEKCPPGGSESVILYTTSLRGIRKTFEDCHSIRFLLGSFRILFVERDVSMHLDFREELWRILGGRVVPPVLFIKGRYIGRADEVVTLHEQGKLRPLLQGVPLDPSNARCQGCGGIRFVVCFKCRGSCKVFPEEGNDGLSIRCSQCNENGLILCPICC</sequence>
<protein>
    <recommendedName>
        <fullName evidence="2">Glutaredoxin domain-containing protein</fullName>
    </recommendedName>
</protein>
<dbReference type="EMBL" id="JABCRI010000012">
    <property type="protein sequence ID" value="KAF8396351.1"/>
    <property type="molecule type" value="Genomic_DNA"/>
</dbReference>
<comment type="caution">
    <text evidence="3">The sequence shown here is derived from an EMBL/GenBank/DDBJ whole genome shotgun (WGS) entry which is preliminary data.</text>
</comment>
<dbReference type="Pfam" id="PF00462">
    <property type="entry name" value="Glutaredoxin"/>
    <property type="match status" value="1"/>
</dbReference>
<dbReference type="SUPFAM" id="SSF52833">
    <property type="entry name" value="Thioredoxin-like"/>
    <property type="match status" value="1"/>
</dbReference>
<dbReference type="Proteomes" id="UP000655225">
    <property type="component" value="Unassembled WGS sequence"/>
</dbReference>
<dbReference type="InterPro" id="IPR002109">
    <property type="entry name" value="Glutaredoxin"/>
</dbReference>
<name>A0A834Z319_TETSI</name>
<dbReference type="CDD" id="cd03031">
    <property type="entry name" value="GRX_GRX_like"/>
    <property type="match status" value="1"/>
</dbReference>
<dbReference type="InterPro" id="IPR036249">
    <property type="entry name" value="Thioredoxin-like_sf"/>
</dbReference>
<dbReference type="Pfam" id="PF23733">
    <property type="entry name" value="GRXCR1-2_C"/>
    <property type="match status" value="1"/>
</dbReference>
<dbReference type="OMA" id="DERCRRC"/>
<proteinExistence type="predicted"/>
<dbReference type="AlphaFoldDB" id="A0A834Z319"/>
<evidence type="ECO:0000259" key="2">
    <source>
        <dbReference type="Pfam" id="PF00462"/>
    </source>
</evidence>
<evidence type="ECO:0000313" key="4">
    <source>
        <dbReference type="Proteomes" id="UP000655225"/>
    </source>
</evidence>
<evidence type="ECO:0000313" key="3">
    <source>
        <dbReference type="EMBL" id="KAF8396351.1"/>
    </source>
</evidence>
<dbReference type="Gene3D" id="3.40.30.10">
    <property type="entry name" value="Glutaredoxin"/>
    <property type="match status" value="1"/>
</dbReference>
<feature type="compositionally biased region" description="Basic and acidic residues" evidence="1">
    <location>
        <begin position="104"/>
        <end position="115"/>
    </location>
</feature>